<sequence>MMAGEWSAQAFLMLRLVVLLGFFALCVRADEADLTVPDYVARHAPLVWLHSDDPYMPSDLLTHIQHTTPMLEGKPIENLPELTLDNLEILNQYGPHVPLTANDDPTTYPAWMFGEAPDAAGMIHNATPSCVILVERSPIDLDAFFFYFYSYNEGPNVTQVLEPLNHFVNNEKVESGMHFGDHIGDWEHNMVRFRDGKPVGIFYSQHVDGMAYDWDDETVSKTDGRPIVYSARGSHANYPTAGDQLHNIALIDYCDEGQKWDPLLSAYFYRFDPATSKITPLTPPNQSSPSPPSANLTSFFYFTGRWGDKRWPDSDPRQEVIPFFGLRRFQTGPTGPRAKHLVRKGLMPDERRKISWKEWGVTIYMNFYPCCFKGWRAWISLGVVVSVFLVIGLGIKIGIQRYRLRGYRKVQGGYDNIPLDEWHTEENELFSSSED</sequence>
<accession>A0A9P9DG31</accession>
<dbReference type="PANTHER" id="PTHR48174:SF5">
    <property type="entry name" value="VACUOLAR PROTEIN SORTING-ASSOCIATED PROTEIN 62"/>
    <property type="match status" value="1"/>
</dbReference>
<keyword evidence="1" id="KW-1133">Transmembrane helix</keyword>
<gene>
    <name evidence="3" type="ORF">B0J13DRAFT_486709</name>
</gene>
<protein>
    <submittedName>
        <fullName evidence="3">Vacuolar protein sorting-associated protein 62</fullName>
    </submittedName>
</protein>
<dbReference type="Pfam" id="PF06101">
    <property type="entry name" value="Vps62"/>
    <property type="match status" value="1"/>
</dbReference>
<proteinExistence type="predicted"/>
<feature type="transmembrane region" description="Helical" evidence="1">
    <location>
        <begin position="375"/>
        <end position="399"/>
    </location>
</feature>
<organism evidence="3 4">
    <name type="scientific">Dactylonectria estremocensis</name>
    <dbReference type="NCBI Taxonomy" id="1079267"/>
    <lineage>
        <taxon>Eukaryota</taxon>
        <taxon>Fungi</taxon>
        <taxon>Dikarya</taxon>
        <taxon>Ascomycota</taxon>
        <taxon>Pezizomycotina</taxon>
        <taxon>Sordariomycetes</taxon>
        <taxon>Hypocreomycetidae</taxon>
        <taxon>Hypocreales</taxon>
        <taxon>Nectriaceae</taxon>
        <taxon>Dactylonectria</taxon>
    </lineage>
</organism>
<dbReference type="InterPro" id="IPR009291">
    <property type="entry name" value="Vps62"/>
</dbReference>
<feature type="chain" id="PRO_5040225193" evidence="2">
    <location>
        <begin position="30"/>
        <end position="435"/>
    </location>
</feature>
<reference evidence="3" key="1">
    <citation type="journal article" date="2021" name="Nat. Commun.">
        <title>Genetic determinants of endophytism in the Arabidopsis root mycobiome.</title>
        <authorList>
            <person name="Mesny F."/>
            <person name="Miyauchi S."/>
            <person name="Thiergart T."/>
            <person name="Pickel B."/>
            <person name="Atanasova L."/>
            <person name="Karlsson M."/>
            <person name="Huettel B."/>
            <person name="Barry K.W."/>
            <person name="Haridas S."/>
            <person name="Chen C."/>
            <person name="Bauer D."/>
            <person name="Andreopoulos W."/>
            <person name="Pangilinan J."/>
            <person name="LaButti K."/>
            <person name="Riley R."/>
            <person name="Lipzen A."/>
            <person name="Clum A."/>
            <person name="Drula E."/>
            <person name="Henrissat B."/>
            <person name="Kohler A."/>
            <person name="Grigoriev I.V."/>
            <person name="Martin F.M."/>
            <person name="Hacquard S."/>
        </authorList>
    </citation>
    <scope>NUCLEOTIDE SEQUENCE</scope>
    <source>
        <strain evidence="3">MPI-CAGE-AT-0021</strain>
    </source>
</reference>
<keyword evidence="2" id="KW-0732">Signal</keyword>
<keyword evidence="4" id="KW-1185">Reference proteome</keyword>
<evidence type="ECO:0000256" key="1">
    <source>
        <dbReference type="SAM" id="Phobius"/>
    </source>
</evidence>
<keyword evidence="1" id="KW-0472">Membrane</keyword>
<feature type="signal peptide" evidence="2">
    <location>
        <begin position="1"/>
        <end position="29"/>
    </location>
</feature>
<dbReference type="OrthoDB" id="188042at2759"/>
<dbReference type="Proteomes" id="UP000717696">
    <property type="component" value="Unassembled WGS sequence"/>
</dbReference>
<name>A0A9P9DG31_9HYPO</name>
<dbReference type="PANTHER" id="PTHR48174">
    <property type="entry name" value="DUF946 FAMILY PROTEIN"/>
    <property type="match status" value="1"/>
</dbReference>
<feature type="non-terminal residue" evidence="3">
    <location>
        <position position="435"/>
    </location>
</feature>
<evidence type="ECO:0000256" key="2">
    <source>
        <dbReference type="SAM" id="SignalP"/>
    </source>
</evidence>
<dbReference type="AlphaFoldDB" id="A0A9P9DG31"/>
<keyword evidence="1" id="KW-0812">Transmembrane</keyword>
<comment type="caution">
    <text evidence="3">The sequence shown here is derived from an EMBL/GenBank/DDBJ whole genome shotgun (WGS) entry which is preliminary data.</text>
</comment>
<evidence type="ECO:0000313" key="3">
    <source>
        <dbReference type="EMBL" id="KAH7118618.1"/>
    </source>
</evidence>
<dbReference type="EMBL" id="JAGMUU010000031">
    <property type="protein sequence ID" value="KAH7118618.1"/>
    <property type="molecule type" value="Genomic_DNA"/>
</dbReference>
<evidence type="ECO:0000313" key="4">
    <source>
        <dbReference type="Proteomes" id="UP000717696"/>
    </source>
</evidence>